<keyword evidence="3 7" id="KW-0812">Transmembrane</keyword>
<comment type="caution">
    <text evidence="8">The sequence shown here is derived from an EMBL/GenBank/DDBJ whole genome shotgun (WGS) entry which is preliminary data.</text>
</comment>
<keyword evidence="4 7" id="KW-1133">Transmembrane helix</keyword>
<dbReference type="GO" id="GO:0046873">
    <property type="term" value="F:metal ion transmembrane transporter activity"/>
    <property type="evidence" value="ECO:0007669"/>
    <property type="project" value="InterPro"/>
</dbReference>
<accession>A0A9Q3DNV1</accession>
<reference evidence="8" key="1">
    <citation type="submission" date="2021-03" db="EMBL/GenBank/DDBJ databases">
        <title>Draft genome sequence of rust myrtle Austropuccinia psidii MF-1, a brazilian biotype.</title>
        <authorList>
            <person name="Quecine M.C."/>
            <person name="Pachon D.M.R."/>
            <person name="Bonatelli M.L."/>
            <person name="Correr F.H."/>
            <person name="Franceschini L.M."/>
            <person name="Leite T.F."/>
            <person name="Margarido G.R.A."/>
            <person name="Almeida C.A."/>
            <person name="Ferrarezi J.A."/>
            <person name="Labate C.A."/>
        </authorList>
    </citation>
    <scope>NUCLEOTIDE SEQUENCE</scope>
    <source>
        <strain evidence="8">MF-1</strain>
    </source>
</reference>
<evidence type="ECO:0000256" key="3">
    <source>
        <dbReference type="ARBA" id="ARBA00022692"/>
    </source>
</evidence>
<feature type="transmembrane region" description="Helical" evidence="7">
    <location>
        <begin position="20"/>
        <end position="46"/>
    </location>
</feature>
<dbReference type="PANTHER" id="PTHR16133">
    <property type="entry name" value="SOLUTE CARRIER FAMILY 39 ZINC TRANSPORTER , MEMBER 9-RELATED"/>
    <property type="match status" value="1"/>
</dbReference>
<dbReference type="GO" id="GO:0000139">
    <property type="term" value="C:Golgi membrane"/>
    <property type="evidence" value="ECO:0007669"/>
    <property type="project" value="UniProtKB-SubCell"/>
</dbReference>
<name>A0A9Q3DNV1_9BASI</name>
<dbReference type="PANTHER" id="PTHR16133:SF0">
    <property type="entry name" value="ZINC_IRON REGULATED TRANSPORTER-RELATED PROTEIN 102B, ISOFORM E"/>
    <property type="match status" value="1"/>
</dbReference>
<dbReference type="InterPro" id="IPR045891">
    <property type="entry name" value="ZIP9"/>
</dbReference>
<evidence type="ECO:0000256" key="6">
    <source>
        <dbReference type="ARBA" id="ARBA00023136"/>
    </source>
</evidence>
<proteinExistence type="predicted"/>
<evidence type="ECO:0000313" key="9">
    <source>
        <dbReference type="Proteomes" id="UP000765509"/>
    </source>
</evidence>
<keyword evidence="9" id="KW-1185">Reference proteome</keyword>
<evidence type="ECO:0000256" key="1">
    <source>
        <dbReference type="ARBA" id="ARBA00004127"/>
    </source>
</evidence>
<protein>
    <submittedName>
        <fullName evidence="8">Uncharacterized protein</fullName>
    </submittedName>
</protein>
<dbReference type="Pfam" id="PF02535">
    <property type="entry name" value="Zip"/>
    <property type="match status" value="1"/>
</dbReference>
<feature type="transmembrane region" description="Helical" evidence="7">
    <location>
        <begin position="58"/>
        <end position="80"/>
    </location>
</feature>
<feature type="transmembrane region" description="Helical" evidence="7">
    <location>
        <begin position="100"/>
        <end position="119"/>
    </location>
</feature>
<evidence type="ECO:0000256" key="2">
    <source>
        <dbReference type="ARBA" id="ARBA00004394"/>
    </source>
</evidence>
<sequence>MGASSSDLSHNNANQTSKGLSLNMIIFIAIMVHKAPAAFGLVTVLMSEGCSRALVRKILLAFSLAAPFGALATWAGLALIHRIQLRSAWEDLDDEKAAEMQWWIGMTLLFSGGTFLFVATHTLQRTPSSPIDSCCIPINFNQRSTNQLSQEESPTHQIEDDQSKRKAFIGPLSTSVLMVTGMLVPWLLTSLVGGHHHD</sequence>
<evidence type="ECO:0000313" key="8">
    <source>
        <dbReference type="EMBL" id="MBW0504395.1"/>
    </source>
</evidence>
<organism evidence="8 9">
    <name type="scientific">Austropuccinia psidii MF-1</name>
    <dbReference type="NCBI Taxonomy" id="1389203"/>
    <lineage>
        <taxon>Eukaryota</taxon>
        <taxon>Fungi</taxon>
        <taxon>Dikarya</taxon>
        <taxon>Basidiomycota</taxon>
        <taxon>Pucciniomycotina</taxon>
        <taxon>Pucciniomycetes</taxon>
        <taxon>Pucciniales</taxon>
        <taxon>Sphaerophragmiaceae</taxon>
        <taxon>Austropuccinia</taxon>
    </lineage>
</organism>
<keyword evidence="5" id="KW-0333">Golgi apparatus</keyword>
<feature type="transmembrane region" description="Helical" evidence="7">
    <location>
        <begin position="167"/>
        <end position="188"/>
    </location>
</feature>
<evidence type="ECO:0000256" key="5">
    <source>
        <dbReference type="ARBA" id="ARBA00023034"/>
    </source>
</evidence>
<keyword evidence="6 7" id="KW-0472">Membrane</keyword>
<dbReference type="Proteomes" id="UP000765509">
    <property type="component" value="Unassembled WGS sequence"/>
</dbReference>
<gene>
    <name evidence="8" type="ORF">O181_044110</name>
</gene>
<dbReference type="InterPro" id="IPR003689">
    <property type="entry name" value="ZIP"/>
</dbReference>
<dbReference type="GO" id="GO:0006829">
    <property type="term" value="P:zinc ion transport"/>
    <property type="evidence" value="ECO:0007669"/>
    <property type="project" value="InterPro"/>
</dbReference>
<evidence type="ECO:0000256" key="7">
    <source>
        <dbReference type="SAM" id="Phobius"/>
    </source>
</evidence>
<comment type="subcellular location">
    <subcellularLocation>
        <location evidence="1">Endomembrane system</location>
        <topology evidence="1">Multi-pass membrane protein</topology>
    </subcellularLocation>
    <subcellularLocation>
        <location evidence="2">Golgi apparatus membrane</location>
    </subcellularLocation>
</comment>
<evidence type="ECO:0000256" key="4">
    <source>
        <dbReference type="ARBA" id="ARBA00022989"/>
    </source>
</evidence>
<dbReference type="AlphaFoldDB" id="A0A9Q3DNV1"/>
<dbReference type="OrthoDB" id="19859at2759"/>
<dbReference type="EMBL" id="AVOT02017907">
    <property type="protein sequence ID" value="MBW0504395.1"/>
    <property type="molecule type" value="Genomic_DNA"/>
</dbReference>